<feature type="signal peptide" evidence="1">
    <location>
        <begin position="1"/>
        <end position="21"/>
    </location>
</feature>
<evidence type="ECO:0000313" key="2">
    <source>
        <dbReference type="EMBL" id="NYF50573.1"/>
    </source>
</evidence>
<comment type="caution">
    <text evidence="2">The sequence shown here is derived from an EMBL/GenBank/DDBJ whole genome shotgun (WGS) entry which is preliminary data.</text>
</comment>
<organism evidence="2 3">
    <name type="scientific">Tunturiibacter lichenicola</name>
    <dbReference type="NCBI Taxonomy" id="2051959"/>
    <lineage>
        <taxon>Bacteria</taxon>
        <taxon>Pseudomonadati</taxon>
        <taxon>Acidobacteriota</taxon>
        <taxon>Terriglobia</taxon>
        <taxon>Terriglobales</taxon>
        <taxon>Acidobacteriaceae</taxon>
        <taxon>Tunturiibacter</taxon>
    </lineage>
</organism>
<dbReference type="Proteomes" id="UP000534186">
    <property type="component" value="Unassembled WGS sequence"/>
</dbReference>
<feature type="chain" id="PRO_5030796599" evidence="1">
    <location>
        <begin position="22"/>
        <end position="98"/>
    </location>
</feature>
<accession>A0A7Y9NKN1</accession>
<sequence length="98" mass="10074">MKKLVALTTLALALTTAGAYAESFKGFVSDTMCANKGTKNSADCAAKCIKGGSAPVLVVGDKVYKITNPDTLVPHAGHDVTVEGTLKGDSLTVESVKM</sequence>
<evidence type="ECO:0000256" key="1">
    <source>
        <dbReference type="SAM" id="SignalP"/>
    </source>
</evidence>
<dbReference type="EMBL" id="JACCCV010000001">
    <property type="protein sequence ID" value="NYF50573.1"/>
    <property type="molecule type" value="Genomic_DNA"/>
</dbReference>
<reference evidence="2 3" key="1">
    <citation type="submission" date="2020-07" db="EMBL/GenBank/DDBJ databases">
        <title>Genomic Encyclopedia of Type Strains, Phase IV (KMG-V): Genome sequencing to study the core and pangenomes of soil and plant-associated prokaryotes.</title>
        <authorList>
            <person name="Whitman W."/>
        </authorList>
    </citation>
    <scope>NUCLEOTIDE SEQUENCE [LARGE SCALE GENOMIC DNA]</scope>
    <source>
        <strain evidence="2 3">M8UP30</strain>
    </source>
</reference>
<name>A0A7Y9NKN1_9BACT</name>
<keyword evidence="1" id="KW-0732">Signal</keyword>
<evidence type="ECO:0000313" key="3">
    <source>
        <dbReference type="Proteomes" id="UP000534186"/>
    </source>
</evidence>
<proteinExistence type="predicted"/>
<protein>
    <submittedName>
        <fullName evidence="2">Uncharacterized protein</fullName>
    </submittedName>
</protein>
<dbReference type="AlphaFoldDB" id="A0A7Y9NKN1"/>
<gene>
    <name evidence="2" type="ORF">HDF12_000938</name>
</gene>